<feature type="region of interest" description="Disordered" evidence="1">
    <location>
        <begin position="1"/>
        <end position="22"/>
    </location>
</feature>
<dbReference type="Proteomes" id="UP001362999">
    <property type="component" value="Unassembled WGS sequence"/>
</dbReference>
<sequence>MGAAIESGNEDSDEGSFDIDDVPLNQARMMGAMSPAMGMIMPTGFTFPSTPGSPAAGWGVGTLNPQQFMASPSTAVLAPRAG</sequence>
<evidence type="ECO:0000313" key="3">
    <source>
        <dbReference type="Proteomes" id="UP001362999"/>
    </source>
</evidence>
<evidence type="ECO:0008006" key="4">
    <source>
        <dbReference type="Google" id="ProtNLM"/>
    </source>
</evidence>
<organism evidence="2 3">
    <name type="scientific">Favolaschia claudopus</name>
    <dbReference type="NCBI Taxonomy" id="2862362"/>
    <lineage>
        <taxon>Eukaryota</taxon>
        <taxon>Fungi</taxon>
        <taxon>Dikarya</taxon>
        <taxon>Basidiomycota</taxon>
        <taxon>Agaricomycotina</taxon>
        <taxon>Agaricomycetes</taxon>
        <taxon>Agaricomycetidae</taxon>
        <taxon>Agaricales</taxon>
        <taxon>Marasmiineae</taxon>
        <taxon>Mycenaceae</taxon>
        <taxon>Favolaschia</taxon>
    </lineage>
</organism>
<gene>
    <name evidence="2" type="ORF">R3P38DRAFT_3245856</name>
</gene>
<evidence type="ECO:0000256" key="1">
    <source>
        <dbReference type="SAM" id="MobiDB-lite"/>
    </source>
</evidence>
<name>A0AAV9YZS1_9AGAR</name>
<proteinExistence type="predicted"/>
<reference evidence="2 3" key="1">
    <citation type="journal article" date="2024" name="J Genomics">
        <title>Draft genome sequencing and assembly of Favolaschia claudopus CIRM-BRFM 2984 isolated from oak limbs.</title>
        <authorList>
            <person name="Navarro D."/>
            <person name="Drula E."/>
            <person name="Chaduli D."/>
            <person name="Cazenave R."/>
            <person name="Ahrendt S."/>
            <person name="Wang J."/>
            <person name="Lipzen A."/>
            <person name="Daum C."/>
            <person name="Barry K."/>
            <person name="Grigoriev I.V."/>
            <person name="Favel A."/>
            <person name="Rosso M.N."/>
            <person name="Martin F."/>
        </authorList>
    </citation>
    <scope>NUCLEOTIDE SEQUENCE [LARGE SCALE GENOMIC DNA]</scope>
    <source>
        <strain evidence="2 3">CIRM-BRFM 2984</strain>
    </source>
</reference>
<feature type="compositionally biased region" description="Acidic residues" evidence="1">
    <location>
        <begin position="8"/>
        <end position="21"/>
    </location>
</feature>
<dbReference type="AlphaFoldDB" id="A0AAV9YZS1"/>
<protein>
    <recommendedName>
        <fullName evidence="4">Clathrin light chain</fullName>
    </recommendedName>
</protein>
<accession>A0AAV9YZS1</accession>
<evidence type="ECO:0000313" key="2">
    <source>
        <dbReference type="EMBL" id="KAK6966571.1"/>
    </source>
</evidence>
<comment type="caution">
    <text evidence="2">The sequence shown here is derived from an EMBL/GenBank/DDBJ whole genome shotgun (WGS) entry which is preliminary data.</text>
</comment>
<keyword evidence="3" id="KW-1185">Reference proteome</keyword>
<dbReference type="EMBL" id="JAWWNJ010000265">
    <property type="protein sequence ID" value="KAK6966571.1"/>
    <property type="molecule type" value="Genomic_DNA"/>
</dbReference>